<feature type="compositionally biased region" description="Low complexity" evidence="1">
    <location>
        <begin position="87"/>
        <end position="166"/>
    </location>
</feature>
<dbReference type="Proteomes" id="UP000280861">
    <property type="component" value="Unassembled WGS sequence"/>
</dbReference>
<gene>
    <name evidence="3" type="primary">arfC</name>
    <name evidence="3" type="ORF">PSET11_02229</name>
</gene>
<feature type="region of interest" description="Disordered" evidence="1">
    <location>
        <begin position="288"/>
        <end position="349"/>
    </location>
</feature>
<feature type="compositionally biased region" description="Polar residues" evidence="1">
    <location>
        <begin position="256"/>
        <end position="265"/>
    </location>
</feature>
<organism evidence="3 4">
    <name type="scientific">Arthrobacter ulcerisalmonis</name>
    <dbReference type="NCBI Taxonomy" id="2483813"/>
    <lineage>
        <taxon>Bacteria</taxon>
        <taxon>Bacillati</taxon>
        <taxon>Actinomycetota</taxon>
        <taxon>Actinomycetes</taxon>
        <taxon>Micrococcales</taxon>
        <taxon>Micrococcaceae</taxon>
        <taxon>Arthrobacter</taxon>
    </lineage>
</organism>
<evidence type="ECO:0000256" key="2">
    <source>
        <dbReference type="SAM" id="Phobius"/>
    </source>
</evidence>
<feature type="compositionally biased region" description="Low complexity" evidence="1">
    <location>
        <begin position="336"/>
        <end position="348"/>
    </location>
</feature>
<dbReference type="AlphaFoldDB" id="A0A3P5XNY8"/>
<dbReference type="RefSeq" id="WP_124092236.1">
    <property type="nucleotide sequence ID" value="NZ_CBCRYA010000023.1"/>
</dbReference>
<protein>
    <submittedName>
        <fullName evidence="3">Putative membrane protein ArfC</fullName>
    </submittedName>
</protein>
<keyword evidence="2" id="KW-1133">Transmembrane helix</keyword>
<keyword evidence="2" id="KW-0472">Membrane</keyword>
<keyword evidence="4" id="KW-1185">Reference proteome</keyword>
<feature type="compositionally biased region" description="Low complexity" evidence="1">
    <location>
        <begin position="223"/>
        <end position="236"/>
    </location>
</feature>
<dbReference type="EMBL" id="UXAU01000031">
    <property type="protein sequence ID" value="VDC29531.1"/>
    <property type="molecule type" value="Genomic_DNA"/>
</dbReference>
<feature type="transmembrane region" description="Helical" evidence="2">
    <location>
        <begin position="6"/>
        <end position="21"/>
    </location>
</feature>
<keyword evidence="2" id="KW-0812">Transmembrane</keyword>
<evidence type="ECO:0000313" key="4">
    <source>
        <dbReference type="Proteomes" id="UP000280861"/>
    </source>
</evidence>
<feature type="region of interest" description="Disordered" evidence="1">
    <location>
        <begin position="184"/>
        <end position="273"/>
    </location>
</feature>
<dbReference type="OrthoDB" id="4871889at2"/>
<name>A0A3P5XNY8_9MICC</name>
<sequence length="399" mass="38768">MDILIWIIVIVVVAGLVWWLLNRRKSSGASSAGTMPTRADGALSGGSAAASAVAAGTTGIATAAGFGKASEPAGPTTAEDPIATTASAAASGETAAASDADVQPSAEPAPAAEPQTVSAAATATDADAQPSAEPESASADGLTTNAPATPVETAETAETAESPIAADSVASGVTVPAALPADSAADSAIGSEPPAGPADVEPLPNSGAGQETEGTTASTPIVAPADTPETAETTPAGVVIPATEAPVAGGAGEWETQWSEPSHVTESAAPAHHSEYTDTHAATLPGAESAAGEEGDSAVESNSASIAPTESHGAETSAPASALAAPGHLAADEPYGSGSAAARADGSGPADFTVKGDATTMVYFEDDHADYESTVAGVWFESAAHAEAAGFRAPRRQRL</sequence>
<evidence type="ECO:0000313" key="3">
    <source>
        <dbReference type="EMBL" id="VDC29531.1"/>
    </source>
</evidence>
<reference evidence="3 4" key="1">
    <citation type="submission" date="2018-11" db="EMBL/GenBank/DDBJ databases">
        <authorList>
            <person name="Criscuolo A."/>
        </authorList>
    </citation>
    <scope>NUCLEOTIDE SEQUENCE [LARGE SCALE GENOMIC DNA]</scope>
    <source>
        <strain evidence="3">AT11b</strain>
    </source>
</reference>
<feature type="compositionally biased region" description="Low complexity" evidence="1">
    <location>
        <begin position="314"/>
        <end position="329"/>
    </location>
</feature>
<feature type="region of interest" description="Disordered" evidence="1">
    <location>
        <begin position="87"/>
        <end position="167"/>
    </location>
</feature>
<accession>A0A3P5XNY8</accession>
<evidence type="ECO:0000256" key="1">
    <source>
        <dbReference type="SAM" id="MobiDB-lite"/>
    </source>
</evidence>
<feature type="compositionally biased region" description="Polar residues" evidence="1">
    <location>
        <begin position="207"/>
        <end position="219"/>
    </location>
</feature>
<proteinExistence type="predicted"/>